<organism evidence="8 9">
    <name type="scientific">Nocardiopsis coralli</name>
    <dbReference type="NCBI Taxonomy" id="2772213"/>
    <lineage>
        <taxon>Bacteria</taxon>
        <taxon>Bacillati</taxon>
        <taxon>Actinomycetota</taxon>
        <taxon>Actinomycetes</taxon>
        <taxon>Streptosporangiales</taxon>
        <taxon>Nocardiopsidaceae</taxon>
        <taxon>Nocardiopsis</taxon>
    </lineage>
</organism>
<accession>A0ABR9PE37</accession>
<evidence type="ECO:0000313" key="9">
    <source>
        <dbReference type="Proteomes" id="UP000806528"/>
    </source>
</evidence>
<feature type="transmembrane region" description="Helical" evidence="6">
    <location>
        <begin position="116"/>
        <end position="136"/>
    </location>
</feature>
<evidence type="ECO:0000256" key="6">
    <source>
        <dbReference type="SAM" id="Phobius"/>
    </source>
</evidence>
<feature type="transmembrane region" description="Helical" evidence="6">
    <location>
        <begin position="312"/>
        <end position="331"/>
    </location>
</feature>
<dbReference type="InterPro" id="IPR020846">
    <property type="entry name" value="MFS_dom"/>
</dbReference>
<comment type="caution">
    <text evidence="8">The sequence shown here is derived from an EMBL/GenBank/DDBJ whole genome shotgun (WGS) entry which is preliminary data.</text>
</comment>
<dbReference type="Proteomes" id="UP000806528">
    <property type="component" value="Unassembled WGS sequence"/>
</dbReference>
<dbReference type="Gene3D" id="1.20.1250.20">
    <property type="entry name" value="MFS general substrate transporter like domains"/>
    <property type="match status" value="1"/>
</dbReference>
<evidence type="ECO:0000259" key="7">
    <source>
        <dbReference type="PROSITE" id="PS50850"/>
    </source>
</evidence>
<feature type="region of interest" description="Disordered" evidence="5">
    <location>
        <begin position="202"/>
        <end position="231"/>
    </location>
</feature>
<evidence type="ECO:0000313" key="8">
    <source>
        <dbReference type="EMBL" id="MBE3002114.1"/>
    </source>
</evidence>
<protein>
    <submittedName>
        <fullName evidence="8">MFS transporter</fullName>
    </submittedName>
</protein>
<keyword evidence="9" id="KW-1185">Reference proteome</keyword>
<dbReference type="RefSeq" id="WP_193124704.1">
    <property type="nucleotide sequence ID" value="NZ_JADBGI010000034.1"/>
</dbReference>
<feature type="transmembrane region" description="Helical" evidence="6">
    <location>
        <begin position="373"/>
        <end position="397"/>
    </location>
</feature>
<keyword evidence="4 6" id="KW-0472">Membrane</keyword>
<feature type="transmembrane region" description="Helical" evidence="6">
    <location>
        <begin position="403"/>
        <end position="426"/>
    </location>
</feature>
<feature type="domain" description="Major facilitator superfamily (MFS) profile" evidence="7">
    <location>
        <begin position="23"/>
        <end position="428"/>
    </location>
</feature>
<proteinExistence type="predicted"/>
<keyword evidence="3 6" id="KW-1133">Transmembrane helix</keyword>
<dbReference type="PANTHER" id="PTHR23508:SF10">
    <property type="entry name" value="CARBOXYLIC ACID TRANSPORTER PROTEIN HOMOLOG"/>
    <property type="match status" value="1"/>
</dbReference>
<dbReference type="Pfam" id="PF07690">
    <property type="entry name" value="MFS_1"/>
    <property type="match status" value="1"/>
</dbReference>
<evidence type="ECO:0000256" key="2">
    <source>
        <dbReference type="ARBA" id="ARBA00022692"/>
    </source>
</evidence>
<feature type="transmembrane region" description="Helical" evidence="6">
    <location>
        <begin position="284"/>
        <end position="305"/>
    </location>
</feature>
<sequence length="441" mass="44797">MTSIPRPPAPPRRTMSPGAAVTAVVLCWLLVVSDGYDLIVYGTVQTSLIEETGWGLTDATAGTVGSVAFVGMMLGAFFGGRLGDLLGRKRTIIACTIAFTVLNALCGLADSAVVFGVLRFLAGLGLGGLLPSLNALTGDLVSARWRPAMATLMMSGVPVGGTAAALLGTVVIPEFGWRWMFFLTLWSLLVIPLALQFLPETTPTGGREHEEPRSAGSPGTSAAVPDATGAPQGGGTRAGIFGPAYKWTSLLFAAATLAILFTWYGLGTWLPRLMELQGHDLGSALTFTIALNLGAVAGSVVTAGAGARFGPLVSGIGATLAAGVGLLAMISGQAPTALVYLLLVLAGVGTHGAQCLVIGAVNNSYPRDVRGTALGWSLGVGRFGAVLAPQVGGLLLGTVLGVAAVYMVFAASAVLAAALLAGLILLTVRRPSPARVPEHAA</sequence>
<feature type="transmembrane region" description="Helical" evidence="6">
    <location>
        <begin position="91"/>
        <end position="110"/>
    </location>
</feature>
<evidence type="ECO:0000256" key="4">
    <source>
        <dbReference type="ARBA" id="ARBA00023136"/>
    </source>
</evidence>
<dbReference type="SUPFAM" id="SSF103473">
    <property type="entry name" value="MFS general substrate transporter"/>
    <property type="match status" value="1"/>
</dbReference>
<dbReference type="PANTHER" id="PTHR23508">
    <property type="entry name" value="CARBOXYLIC ACID TRANSPORTER PROTEIN HOMOLOG"/>
    <property type="match status" value="1"/>
</dbReference>
<feature type="transmembrane region" description="Helical" evidence="6">
    <location>
        <begin position="337"/>
        <end position="361"/>
    </location>
</feature>
<keyword evidence="2 6" id="KW-0812">Transmembrane</keyword>
<feature type="transmembrane region" description="Helical" evidence="6">
    <location>
        <begin position="59"/>
        <end position="79"/>
    </location>
</feature>
<dbReference type="EMBL" id="JADBGI010000034">
    <property type="protein sequence ID" value="MBE3002114.1"/>
    <property type="molecule type" value="Genomic_DNA"/>
</dbReference>
<evidence type="ECO:0000256" key="1">
    <source>
        <dbReference type="ARBA" id="ARBA00004651"/>
    </source>
</evidence>
<name>A0ABR9PE37_9ACTN</name>
<reference evidence="8 9" key="1">
    <citation type="submission" date="2020-09" db="EMBL/GenBank/DDBJ databases">
        <title>Diversity and distribution of actinomycetes associated with coral in the coast of Hainan.</title>
        <authorList>
            <person name="Li F."/>
        </authorList>
    </citation>
    <scope>NUCLEOTIDE SEQUENCE [LARGE SCALE GENOMIC DNA]</scope>
    <source>
        <strain evidence="8 9">HNM0947</strain>
    </source>
</reference>
<gene>
    <name evidence="8" type="ORF">IDM40_25935</name>
</gene>
<dbReference type="InterPro" id="IPR036259">
    <property type="entry name" value="MFS_trans_sf"/>
</dbReference>
<feature type="transmembrane region" description="Helical" evidence="6">
    <location>
        <begin position="247"/>
        <end position="264"/>
    </location>
</feature>
<feature type="transmembrane region" description="Helical" evidence="6">
    <location>
        <begin position="179"/>
        <end position="198"/>
    </location>
</feature>
<evidence type="ECO:0000256" key="5">
    <source>
        <dbReference type="SAM" id="MobiDB-lite"/>
    </source>
</evidence>
<evidence type="ECO:0000256" key="3">
    <source>
        <dbReference type="ARBA" id="ARBA00022989"/>
    </source>
</evidence>
<dbReference type="PROSITE" id="PS50850">
    <property type="entry name" value="MFS"/>
    <property type="match status" value="1"/>
</dbReference>
<comment type="subcellular location">
    <subcellularLocation>
        <location evidence="1">Cell membrane</location>
        <topology evidence="1">Multi-pass membrane protein</topology>
    </subcellularLocation>
</comment>
<dbReference type="InterPro" id="IPR011701">
    <property type="entry name" value="MFS"/>
</dbReference>
<feature type="transmembrane region" description="Helical" evidence="6">
    <location>
        <begin position="148"/>
        <end position="173"/>
    </location>
</feature>